<dbReference type="SFLD" id="SFLDG01082">
    <property type="entry name" value="B12-binding_domain_containing"/>
    <property type="match status" value="1"/>
</dbReference>
<dbReference type="CDD" id="cd01335">
    <property type="entry name" value="Radical_SAM"/>
    <property type="match status" value="1"/>
</dbReference>
<dbReference type="InterPro" id="IPR007197">
    <property type="entry name" value="rSAM"/>
</dbReference>
<dbReference type="Proteomes" id="UP001198182">
    <property type="component" value="Unassembled WGS sequence"/>
</dbReference>
<dbReference type="SFLD" id="SFLDG01065">
    <property type="entry name" value="anaerobic_coproporphyrinogen-I"/>
    <property type="match status" value="1"/>
</dbReference>
<dbReference type="SUPFAM" id="SSF102114">
    <property type="entry name" value="Radical SAM enzymes"/>
    <property type="match status" value="1"/>
</dbReference>
<evidence type="ECO:0000313" key="3">
    <source>
        <dbReference type="Proteomes" id="UP001198182"/>
    </source>
</evidence>
<protein>
    <submittedName>
        <fullName evidence="2">Coproporphyrinogen dehydrogenase HemZ</fullName>
        <ecNumber evidence="2">1.3.98.3</ecNumber>
    </submittedName>
</protein>
<evidence type="ECO:0000313" key="2">
    <source>
        <dbReference type="EMBL" id="MCC2229815.1"/>
    </source>
</evidence>
<comment type="caution">
    <text evidence="2">The sequence shown here is derived from an EMBL/GenBank/DDBJ whole genome shotgun (WGS) entry which is preliminary data.</text>
</comment>
<dbReference type="SFLD" id="SFLDF00310">
    <property type="entry name" value="oxygen-independent_coproporphy"/>
    <property type="match status" value="1"/>
</dbReference>
<sequence>MINFHLSRDDFEYDVRGLLMSFFPGEEFVKNQEENAAPEEKAELTIEIPEGEGEDRIAQKNDMKRKLYHQLAAMTGKTLPWGALTGIRPTKIAMGFLEAGMSREEICREMESFYLVSPEKAALAADIAFREKEILKNIDYEQGYSLYIGIPFCPTTCLYCSFTSYPMSRWAPRMGEYLDALFREIDWAAEHFKGRKLNTIYIGGGTPTSLSPELLDRLLTKVSDSFDFSDLQEFTVEGGRPDSITTEKLQVLKKHPVTRISINPQTMQEETLRRIGRRHSVEDIRQAYQMARDLGFDNINMDLILGLPGEMPEDVADTIHQLEELRPDNLTVHSLAVKRASRLKMEAAGTVVAGGTQEESEEMMRIASEGAARMGLAPYYLYRQKNMAGNLENVGFASEGKAGIYNILIMEEKQDIVALGAGTVSKHIYADGRIERCDNVKAVEQYMERIDEMIGRKEKLYRD</sequence>
<dbReference type="AlphaFoldDB" id="A0AAE3E863"/>
<dbReference type="InterPro" id="IPR023404">
    <property type="entry name" value="rSAM_horseshoe"/>
</dbReference>
<dbReference type="PANTHER" id="PTHR13932">
    <property type="entry name" value="COPROPORPHYRINIGEN III OXIDASE"/>
    <property type="match status" value="1"/>
</dbReference>
<dbReference type="NCBIfam" id="TIGR03994">
    <property type="entry name" value="rSAM_HemZ"/>
    <property type="match status" value="1"/>
</dbReference>
<dbReference type="InterPro" id="IPR023995">
    <property type="entry name" value="HemZ"/>
</dbReference>
<dbReference type="GO" id="GO:0051989">
    <property type="term" value="F:coproporphyrinogen dehydrogenase activity"/>
    <property type="evidence" value="ECO:0007669"/>
    <property type="project" value="UniProtKB-EC"/>
</dbReference>
<evidence type="ECO:0000259" key="1">
    <source>
        <dbReference type="PROSITE" id="PS51918"/>
    </source>
</evidence>
<dbReference type="EMBL" id="JAJEQR010000005">
    <property type="protein sequence ID" value="MCC2229815.1"/>
    <property type="molecule type" value="Genomic_DNA"/>
</dbReference>
<name>A0AAE3E863_9FIRM</name>
<accession>A0AAE3E863</accession>
<dbReference type="GO" id="GO:0005737">
    <property type="term" value="C:cytoplasm"/>
    <property type="evidence" value="ECO:0007669"/>
    <property type="project" value="TreeGrafter"/>
</dbReference>
<dbReference type="SFLD" id="SFLDS00029">
    <property type="entry name" value="Radical_SAM"/>
    <property type="match status" value="1"/>
</dbReference>
<dbReference type="PROSITE" id="PS51918">
    <property type="entry name" value="RADICAL_SAM"/>
    <property type="match status" value="1"/>
</dbReference>
<keyword evidence="2" id="KW-0560">Oxidoreductase</keyword>
<dbReference type="SMART" id="SM00729">
    <property type="entry name" value="Elp3"/>
    <property type="match status" value="1"/>
</dbReference>
<gene>
    <name evidence="2" type="primary">hemZ</name>
    <name evidence="2" type="ORF">LKD81_02195</name>
</gene>
<dbReference type="GO" id="GO:0051539">
    <property type="term" value="F:4 iron, 4 sulfur cluster binding"/>
    <property type="evidence" value="ECO:0007669"/>
    <property type="project" value="TreeGrafter"/>
</dbReference>
<dbReference type="Gene3D" id="3.80.30.20">
    <property type="entry name" value="tm_1862 like domain"/>
    <property type="match status" value="1"/>
</dbReference>
<reference evidence="2" key="1">
    <citation type="submission" date="2021-10" db="EMBL/GenBank/DDBJ databases">
        <title>Anaerobic single-cell dispensing facilitates the cultivation of human gut bacteria.</title>
        <authorList>
            <person name="Afrizal A."/>
        </authorList>
    </citation>
    <scope>NUCLEOTIDE SEQUENCE</scope>
    <source>
        <strain evidence="2">CLA-AA-H215</strain>
    </source>
</reference>
<proteinExistence type="predicted"/>
<organism evidence="2 3">
    <name type="scientific">Hominifimenecus microfluidus</name>
    <dbReference type="NCBI Taxonomy" id="2885348"/>
    <lineage>
        <taxon>Bacteria</taxon>
        <taxon>Bacillati</taxon>
        <taxon>Bacillota</taxon>
        <taxon>Clostridia</taxon>
        <taxon>Lachnospirales</taxon>
        <taxon>Lachnospiraceae</taxon>
        <taxon>Hominifimenecus</taxon>
    </lineage>
</organism>
<keyword evidence="3" id="KW-1185">Reference proteome</keyword>
<dbReference type="PANTHER" id="PTHR13932:SF1">
    <property type="entry name" value="OXYGEN-INDEPENDENT COPROPORPHYRINOGEN-III OXIDASE-LIKE PROTEIN HEMZ"/>
    <property type="match status" value="1"/>
</dbReference>
<dbReference type="Pfam" id="PF04055">
    <property type="entry name" value="Radical_SAM"/>
    <property type="match status" value="1"/>
</dbReference>
<dbReference type="EC" id="1.3.98.3" evidence="2"/>
<feature type="domain" description="Radical SAM core" evidence="1">
    <location>
        <begin position="138"/>
        <end position="373"/>
    </location>
</feature>
<dbReference type="InterPro" id="IPR058240">
    <property type="entry name" value="rSAM_sf"/>
</dbReference>
<dbReference type="InterPro" id="IPR006638">
    <property type="entry name" value="Elp3/MiaA/NifB-like_rSAM"/>
</dbReference>
<dbReference type="RefSeq" id="WP_308452603.1">
    <property type="nucleotide sequence ID" value="NZ_JAJEQR010000005.1"/>
</dbReference>
<dbReference type="InterPro" id="IPR034505">
    <property type="entry name" value="Coproporphyrinogen-III_oxidase"/>
</dbReference>
<dbReference type="GO" id="GO:0006779">
    <property type="term" value="P:porphyrin-containing compound biosynthetic process"/>
    <property type="evidence" value="ECO:0007669"/>
    <property type="project" value="TreeGrafter"/>
</dbReference>